<dbReference type="KEGG" id="smo:SELMODRAFT_235209"/>
<evidence type="ECO:0000256" key="6">
    <source>
        <dbReference type="ARBA" id="ARBA00022617"/>
    </source>
</evidence>
<keyword evidence="5 19" id="KW-0575">Peroxidase</keyword>
<dbReference type="PRINTS" id="PR00458">
    <property type="entry name" value="PEROXIDASE"/>
</dbReference>
<dbReference type="GO" id="GO:0046872">
    <property type="term" value="F:metal ion binding"/>
    <property type="evidence" value="ECO:0007669"/>
    <property type="project" value="UniProtKB-UniRule"/>
</dbReference>
<dbReference type="Gene3D" id="1.10.420.10">
    <property type="entry name" value="Peroxidase, domain 2"/>
    <property type="match status" value="1"/>
</dbReference>
<dbReference type="GO" id="GO:0042744">
    <property type="term" value="P:hydrogen peroxide catabolic process"/>
    <property type="evidence" value="ECO:0007669"/>
    <property type="project" value="UniProtKB-KW"/>
</dbReference>
<reference evidence="22 23" key="1">
    <citation type="journal article" date="2011" name="Science">
        <title>The Selaginella genome identifies genetic changes associated with the evolution of vascular plants.</title>
        <authorList>
            <person name="Banks J.A."/>
            <person name="Nishiyama T."/>
            <person name="Hasebe M."/>
            <person name="Bowman J.L."/>
            <person name="Gribskov M."/>
            <person name="dePamphilis C."/>
            <person name="Albert V.A."/>
            <person name="Aono N."/>
            <person name="Aoyama T."/>
            <person name="Ambrose B.A."/>
            <person name="Ashton N.W."/>
            <person name="Axtell M.J."/>
            <person name="Barker E."/>
            <person name="Barker M.S."/>
            <person name="Bennetzen J.L."/>
            <person name="Bonawitz N.D."/>
            <person name="Chapple C."/>
            <person name="Cheng C."/>
            <person name="Correa L.G."/>
            <person name="Dacre M."/>
            <person name="DeBarry J."/>
            <person name="Dreyer I."/>
            <person name="Elias M."/>
            <person name="Engstrom E.M."/>
            <person name="Estelle M."/>
            <person name="Feng L."/>
            <person name="Finet C."/>
            <person name="Floyd S.K."/>
            <person name="Frommer W.B."/>
            <person name="Fujita T."/>
            <person name="Gramzow L."/>
            <person name="Gutensohn M."/>
            <person name="Harholt J."/>
            <person name="Hattori M."/>
            <person name="Heyl A."/>
            <person name="Hirai T."/>
            <person name="Hiwatashi Y."/>
            <person name="Ishikawa M."/>
            <person name="Iwata M."/>
            <person name="Karol K.G."/>
            <person name="Koehler B."/>
            <person name="Kolukisaoglu U."/>
            <person name="Kubo M."/>
            <person name="Kurata T."/>
            <person name="Lalonde S."/>
            <person name="Li K."/>
            <person name="Li Y."/>
            <person name="Litt A."/>
            <person name="Lyons E."/>
            <person name="Manning G."/>
            <person name="Maruyama T."/>
            <person name="Michael T.P."/>
            <person name="Mikami K."/>
            <person name="Miyazaki S."/>
            <person name="Morinaga S."/>
            <person name="Murata T."/>
            <person name="Mueller-Roeber B."/>
            <person name="Nelson D.R."/>
            <person name="Obara M."/>
            <person name="Oguri Y."/>
            <person name="Olmstead R.G."/>
            <person name="Onodera N."/>
            <person name="Petersen B.L."/>
            <person name="Pils B."/>
            <person name="Prigge M."/>
            <person name="Rensing S.A."/>
            <person name="Riano-Pachon D.M."/>
            <person name="Roberts A.W."/>
            <person name="Sato Y."/>
            <person name="Scheller H.V."/>
            <person name="Schulz B."/>
            <person name="Schulz C."/>
            <person name="Shakirov E.V."/>
            <person name="Shibagaki N."/>
            <person name="Shinohara N."/>
            <person name="Shippen D.E."/>
            <person name="Soerensen I."/>
            <person name="Sotooka R."/>
            <person name="Sugimoto N."/>
            <person name="Sugita M."/>
            <person name="Sumikawa N."/>
            <person name="Tanurdzic M."/>
            <person name="Theissen G."/>
            <person name="Ulvskov P."/>
            <person name="Wakazuki S."/>
            <person name="Weng J.K."/>
            <person name="Willats W.W."/>
            <person name="Wipf D."/>
            <person name="Wolf P.G."/>
            <person name="Yang L."/>
            <person name="Zimmer A.D."/>
            <person name="Zhu Q."/>
            <person name="Mitros T."/>
            <person name="Hellsten U."/>
            <person name="Loque D."/>
            <person name="Otillar R."/>
            <person name="Salamov A."/>
            <person name="Schmutz J."/>
            <person name="Shapiro H."/>
            <person name="Lindquist E."/>
            <person name="Lucas S."/>
            <person name="Rokhsar D."/>
            <person name="Grigoriev I.V."/>
        </authorList>
    </citation>
    <scope>NUCLEOTIDE SEQUENCE [LARGE SCALE GENOMIC DNA]</scope>
</reference>
<dbReference type="PANTHER" id="PTHR31235">
    <property type="entry name" value="PEROXIDASE 25-RELATED"/>
    <property type="match status" value="1"/>
</dbReference>
<dbReference type="Gramene" id="EFJ22514">
    <property type="protein sequence ID" value="EFJ22514"/>
    <property type="gene ID" value="SELMODRAFT_232728"/>
</dbReference>
<evidence type="ECO:0000256" key="3">
    <source>
        <dbReference type="ARBA" id="ARBA00012313"/>
    </source>
</evidence>
<sequence length="296" mass="32628">MGYYKCTRKCVNAEAIVKKIVRQYVKRDPTLAASLLRMHFHDCFVMGCDASILLNSTKTSIAERDALPNLSLRGFEVINAAKAALEAACPKTVSCADILSLAARDSVETIYGPSWDVPTGRRDGIISNASDVLLNLPPFFANFTTLKSIFAAKGLNVIDLVALSGGHTIGFSHCAAFDARLYNFTGKGDADPSLDPAYAAHLRTKCKHGDLVTKVPLDDTLTGFDTNYYKFIMQNKGLLQSDAALLETRRSRFLVEQSTKPSIFRPQFARSMTKMGRIEVLVEKQGQIRSRCEFVN</sequence>
<feature type="binding site" evidence="16">
    <location>
        <position position="47"/>
    </location>
    <ligand>
        <name>Ca(2+)</name>
        <dbReference type="ChEBI" id="CHEBI:29108"/>
        <label>1</label>
    </ligand>
</feature>
<evidence type="ECO:0000256" key="2">
    <source>
        <dbReference type="ARBA" id="ARBA00006873"/>
    </source>
</evidence>
<dbReference type="PROSITE" id="PS50873">
    <property type="entry name" value="PEROXIDASE_4"/>
    <property type="match status" value="1"/>
</dbReference>
<feature type="binding site" evidence="15">
    <location>
        <position position="137"/>
    </location>
    <ligand>
        <name>substrate</name>
    </ligand>
</feature>
<dbReference type="GO" id="GO:0140825">
    <property type="term" value="F:lactoperoxidase activity"/>
    <property type="evidence" value="ECO:0007669"/>
    <property type="project" value="UniProtKB-EC"/>
</dbReference>
<comment type="cofactor">
    <cofactor evidence="16 19">
        <name>heme b</name>
        <dbReference type="ChEBI" id="CHEBI:60344"/>
    </cofactor>
    <text evidence="16 19">Binds 1 heme b (iron(II)-protoporphyrin IX) group per subunit.</text>
</comment>
<dbReference type="GO" id="GO:0009505">
    <property type="term" value="C:plant-type cell wall"/>
    <property type="evidence" value="ECO:0000318"/>
    <property type="project" value="GO_Central"/>
</dbReference>
<keyword evidence="12 18" id="KW-1015">Disulfide bond</keyword>
<dbReference type="HOGENOM" id="CLU_010543_0_2_1"/>
<evidence type="ECO:0000256" key="12">
    <source>
        <dbReference type="ARBA" id="ARBA00023157"/>
    </source>
</evidence>
<evidence type="ECO:0000256" key="17">
    <source>
        <dbReference type="PIRSR" id="PIRSR600823-4"/>
    </source>
</evidence>
<dbReference type="GO" id="GO:0050832">
    <property type="term" value="P:defense response to fungus"/>
    <property type="evidence" value="ECO:0007669"/>
    <property type="project" value="UniProtKB-ARBA"/>
</dbReference>
<dbReference type="InterPro" id="IPR019793">
    <property type="entry name" value="Peroxidases_heam-ligand_BS"/>
</dbReference>
<keyword evidence="9 16" id="KW-0106">Calcium</keyword>
<evidence type="ECO:0000259" key="20">
    <source>
        <dbReference type="PROSITE" id="PS50873"/>
    </source>
</evidence>
<comment type="cofactor">
    <cofactor evidence="16 19">
        <name>Ca(2+)</name>
        <dbReference type="ChEBI" id="CHEBI:29108"/>
    </cofactor>
    <text evidence="16 19">Binds 2 calcium ions per subunit.</text>
</comment>
<dbReference type="FunCoup" id="D8RYY2">
    <property type="interactions" value="114"/>
</dbReference>
<dbReference type="Pfam" id="PF00141">
    <property type="entry name" value="peroxidase"/>
    <property type="match status" value="1"/>
</dbReference>
<dbReference type="EMBL" id="GL377595">
    <property type="protein sequence ID" value="EFJ22514.1"/>
    <property type="molecule type" value="Genomic_DNA"/>
</dbReference>
<feature type="site" description="Transition state stabilizer" evidence="17">
    <location>
        <position position="37"/>
    </location>
</feature>
<feature type="binding site" evidence="16">
    <location>
        <position position="63"/>
    </location>
    <ligand>
        <name>Ca(2+)</name>
        <dbReference type="ChEBI" id="CHEBI:29108"/>
        <label>1</label>
    </ligand>
</feature>
<organism evidence="23">
    <name type="scientific">Selaginella moellendorffii</name>
    <name type="common">Spikemoss</name>
    <dbReference type="NCBI Taxonomy" id="88036"/>
    <lineage>
        <taxon>Eukaryota</taxon>
        <taxon>Viridiplantae</taxon>
        <taxon>Streptophyta</taxon>
        <taxon>Embryophyta</taxon>
        <taxon>Tracheophyta</taxon>
        <taxon>Lycopodiopsida</taxon>
        <taxon>Selaginellales</taxon>
        <taxon>Selaginellaceae</taxon>
        <taxon>Selaginella</taxon>
    </lineage>
</organism>
<dbReference type="eggNOG" id="ENOG502QQVF">
    <property type="taxonomic scope" value="Eukaryota"/>
</dbReference>
<protein>
    <recommendedName>
        <fullName evidence="3 19">Peroxidase</fullName>
        <ecNumber evidence="3 19">1.11.1.7</ecNumber>
    </recommendedName>
</protein>
<evidence type="ECO:0000256" key="15">
    <source>
        <dbReference type="PIRSR" id="PIRSR600823-2"/>
    </source>
</evidence>
<dbReference type="InterPro" id="IPR000823">
    <property type="entry name" value="Peroxidase_pln"/>
</dbReference>
<dbReference type="InterPro" id="IPR033905">
    <property type="entry name" value="Secretory_peroxidase"/>
</dbReference>
<keyword evidence="23" id="KW-1185">Reference proteome</keyword>
<evidence type="ECO:0000256" key="4">
    <source>
        <dbReference type="ARBA" id="ARBA00022525"/>
    </source>
</evidence>
<feature type="binding site" evidence="16">
    <location>
        <position position="42"/>
    </location>
    <ligand>
        <name>Ca(2+)</name>
        <dbReference type="ChEBI" id="CHEBI:29108"/>
        <label>1</label>
    </ligand>
</feature>
<keyword evidence="7 16" id="KW-0479">Metal-binding</keyword>
<evidence type="ECO:0000256" key="10">
    <source>
        <dbReference type="ARBA" id="ARBA00023002"/>
    </source>
</evidence>
<feature type="binding site" evidence="16">
    <location>
        <position position="45"/>
    </location>
    <ligand>
        <name>Ca(2+)</name>
        <dbReference type="ChEBI" id="CHEBI:29108"/>
        <label>1</label>
    </ligand>
</feature>
<feature type="domain" description="Plant heme peroxidase family profile" evidence="20">
    <location>
        <begin position="1"/>
        <end position="296"/>
    </location>
</feature>
<evidence type="ECO:0000256" key="7">
    <source>
        <dbReference type="ARBA" id="ARBA00022723"/>
    </source>
</evidence>
<feature type="binding site" evidence="16">
    <location>
        <position position="220"/>
    </location>
    <ligand>
        <name>Ca(2+)</name>
        <dbReference type="ChEBI" id="CHEBI:29108"/>
        <label>2</label>
    </ligand>
</feature>
<evidence type="ECO:0000256" key="1">
    <source>
        <dbReference type="ARBA" id="ARBA00000189"/>
    </source>
</evidence>
<dbReference type="GO" id="GO:0005576">
    <property type="term" value="C:extracellular region"/>
    <property type="evidence" value="ECO:0007669"/>
    <property type="project" value="UniProtKB-SubCell"/>
</dbReference>
<dbReference type="PROSITE" id="PS00436">
    <property type="entry name" value="PEROXIDASE_2"/>
    <property type="match status" value="1"/>
</dbReference>
<dbReference type="PROSITE" id="PS00435">
    <property type="entry name" value="PEROXIDASE_1"/>
    <property type="match status" value="1"/>
</dbReference>
<keyword evidence="11 16" id="KW-0408">Iron</keyword>
<feature type="disulfide bond" evidence="18">
    <location>
        <begin position="174"/>
        <end position="206"/>
    </location>
</feature>
<dbReference type="InterPro" id="IPR002016">
    <property type="entry name" value="Haem_peroxidase"/>
</dbReference>
<dbReference type="GO" id="GO:0020037">
    <property type="term" value="F:heme binding"/>
    <property type="evidence" value="ECO:0007669"/>
    <property type="project" value="UniProtKB-UniRule"/>
</dbReference>
<evidence type="ECO:0000313" key="22">
    <source>
        <dbReference type="EMBL" id="EFJ22514.1"/>
    </source>
</evidence>
<evidence type="ECO:0000256" key="5">
    <source>
        <dbReference type="ARBA" id="ARBA00022559"/>
    </source>
</evidence>
<keyword evidence="6 19" id="KW-0349">Heme</keyword>
<feature type="disulfide bond" evidence="18">
    <location>
        <begin position="10"/>
        <end position="89"/>
    </location>
</feature>
<feature type="binding site" evidence="16">
    <location>
        <position position="49"/>
    </location>
    <ligand>
        <name>Ca(2+)</name>
        <dbReference type="ChEBI" id="CHEBI:29108"/>
        <label>1</label>
    </ligand>
</feature>
<dbReference type="Proteomes" id="UP000001514">
    <property type="component" value="Unassembled WGS sequence"/>
</dbReference>
<dbReference type="Gramene" id="EFJ11726">
    <property type="protein sequence ID" value="EFJ11726"/>
    <property type="gene ID" value="SELMODRAFT_235209"/>
</dbReference>
<keyword evidence="10 19" id="KW-0560">Oxidoreductase</keyword>
<comment type="subcellular location">
    <subcellularLocation>
        <location evidence="19">Secreted</location>
    </subcellularLocation>
</comment>
<evidence type="ECO:0000256" key="18">
    <source>
        <dbReference type="PIRSR" id="PIRSR600823-5"/>
    </source>
</evidence>
<dbReference type="InterPro" id="IPR019794">
    <property type="entry name" value="Peroxidases_AS"/>
</dbReference>
<feature type="binding site" evidence="16">
    <location>
        <position position="168"/>
    </location>
    <ligand>
        <name>Ca(2+)</name>
        <dbReference type="ChEBI" id="CHEBI:29108"/>
        <label>2</label>
    </ligand>
</feature>
<dbReference type="PRINTS" id="PR00461">
    <property type="entry name" value="PLPEROXIDASE"/>
</dbReference>
<evidence type="ECO:0000256" key="9">
    <source>
        <dbReference type="ARBA" id="ARBA00022837"/>
    </source>
</evidence>
<keyword evidence="8" id="KW-0732">Signal</keyword>
<keyword evidence="13 19" id="KW-0376">Hydrogen peroxide</keyword>
<name>D8RYY2_SELML</name>
<comment type="function">
    <text evidence="19">Removal of H(2)O(2), oxidation of toxic reductants, biosynthesis and degradation of lignin, suberization, auxin catabolism, response to environmental stresses such as wounding, pathogen attack and oxidative stress.</text>
</comment>
<dbReference type="Gene3D" id="1.10.520.10">
    <property type="match status" value="1"/>
</dbReference>
<dbReference type="InParanoid" id="D8RYY2"/>
<dbReference type="KEGG" id="smo:SELMODRAFT_232728"/>
<dbReference type="STRING" id="88036.D8RYY2"/>
<evidence type="ECO:0000256" key="13">
    <source>
        <dbReference type="ARBA" id="ARBA00023324"/>
    </source>
</evidence>
<dbReference type="FunFam" id="1.10.520.10:FF:000001">
    <property type="entry name" value="Peroxidase"/>
    <property type="match status" value="1"/>
</dbReference>
<dbReference type="GO" id="GO:0004601">
    <property type="term" value="F:peroxidase activity"/>
    <property type="evidence" value="ECO:0000318"/>
    <property type="project" value="GO_Central"/>
</dbReference>
<evidence type="ECO:0000256" key="16">
    <source>
        <dbReference type="PIRSR" id="PIRSR600823-3"/>
    </source>
</evidence>
<keyword evidence="4 19" id="KW-0964">Secreted</keyword>
<dbReference type="GO" id="GO:0006979">
    <property type="term" value="P:response to oxidative stress"/>
    <property type="evidence" value="ECO:0007669"/>
    <property type="project" value="UniProtKB-UniRule"/>
</dbReference>
<feature type="binding site" description="axial binding residue" evidence="16">
    <location>
        <position position="167"/>
    </location>
    <ligand>
        <name>heme b</name>
        <dbReference type="ChEBI" id="CHEBI:60344"/>
    </ligand>
    <ligandPart>
        <name>Fe</name>
        <dbReference type="ChEBI" id="CHEBI:18248"/>
    </ligandPart>
</feature>
<dbReference type="CDD" id="cd00693">
    <property type="entry name" value="secretory_peroxidase"/>
    <property type="match status" value="1"/>
</dbReference>
<dbReference type="SUPFAM" id="SSF48113">
    <property type="entry name" value="Heme-dependent peroxidases"/>
    <property type="match status" value="1"/>
</dbReference>
<proteinExistence type="inferred from homology"/>
<dbReference type="EMBL" id="GL377644">
    <property type="protein sequence ID" value="EFJ11726.1"/>
    <property type="molecule type" value="Genomic_DNA"/>
</dbReference>
<evidence type="ECO:0000256" key="14">
    <source>
        <dbReference type="PIRSR" id="PIRSR600823-1"/>
    </source>
</evidence>
<dbReference type="FunFam" id="1.10.420.10:FF:000010">
    <property type="entry name" value="Peroxidase"/>
    <property type="match status" value="1"/>
</dbReference>
<evidence type="ECO:0000256" key="8">
    <source>
        <dbReference type="ARBA" id="ARBA00022729"/>
    </source>
</evidence>
<comment type="similarity">
    <text evidence="2">Belongs to the peroxidase family. Ascorbate peroxidase subfamily.</text>
</comment>
<evidence type="ECO:0000256" key="11">
    <source>
        <dbReference type="ARBA" id="ARBA00023004"/>
    </source>
</evidence>
<dbReference type="GO" id="GO:0006950">
    <property type="term" value="P:response to stress"/>
    <property type="evidence" value="ECO:0000318"/>
    <property type="project" value="GO_Central"/>
</dbReference>
<evidence type="ECO:0000313" key="23">
    <source>
        <dbReference type="Proteomes" id="UP000001514"/>
    </source>
</evidence>
<feature type="binding site" evidence="16">
    <location>
        <position position="51"/>
    </location>
    <ligand>
        <name>Ca(2+)</name>
        <dbReference type="ChEBI" id="CHEBI:29108"/>
        <label>1</label>
    </ligand>
</feature>
<comment type="catalytic activity">
    <reaction evidence="1 19">
        <text>2 a phenolic donor + H2O2 = 2 a phenolic radical donor + 2 H2O</text>
        <dbReference type="Rhea" id="RHEA:56136"/>
        <dbReference type="ChEBI" id="CHEBI:15377"/>
        <dbReference type="ChEBI" id="CHEBI:16240"/>
        <dbReference type="ChEBI" id="CHEBI:139520"/>
        <dbReference type="ChEBI" id="CHEBI:139521"/>
        <dbReference type="EC" id="1.11.1.7"/>
    </reaction>
</comment>
<evidence type="ECO:0000256" key="19">
    <source>
        <dbReference type="RuleBase" id="RU362060"/>
    </source>
</evidence>
<dbReference type="EC" id="1.11.1.7" evidence="3 19"/>
<comment type="similarity">
    <text evidence="19">Belongs to the peroxidase family. Classical plant (class III) peroxidase subfamily.</text>
</comment>
<dbReference type="OMA" id="VIWCEAG"/>
<feature type="disulfide bond" evidence="18">
    <location>
        <begin position="95"/>
        <end position="292"/>
    </location>
</feature>
<dbReference type="InterPro" id="IPR010255">
    <property type="entry name" value="Haem_peroxidase_sf"/>
</dbReference>
<dbReference type="AlphaFoldDB" id="D8RYY2"/>
<gene>
    <name evidence="22" type="ORF">SELMODRAFT_232728</name>
    <name evidence="21" type="ORF">SELMODRAFT_235209</name>
</gene>
<dbReference type="OrthoDB" id="2113341at2759"/>
<feature type="active site" description="Proton acceptor" evidence="14">
    <location>
        <position position="41"/>
    </location>
</feature>
<feature type="binding site" evidence="16">
    <location>
        <position position="225"/>
    </location>
    <ligand>
        <name>Ca(2+)</name>
        <dbReference type="ChEBI" id="CHEBI:29108"/>
        <label>2</label>
    </ligand>
</feature>
<accession>D8RYY2</accession>
<feature type="disulfide bond" evidence="18">
    <location>
        <begin position="43"/>
        <end position="48"/>
    </location>
</feature>
<evidence type="ECO:0000313" key="21">
    <source>
        <dbReference type="EMBL" id="EFJ11726.1"/>
    </source>
</evidence>
<feature type="binding site" evidence="16">
    <location>
        <position position="218"/>
    </location>
    <ligand>
        <name>Ca(2+)</name>
        <dbReference type="ChEBI" id="CHEBI:29108"/>
        <label>2</label>
    </ligand>
</feature>